<dbReference type="Pfam" id="PF01509">
    <property type="entry name" value="TruB_N"/>
    <property type="match status" value="1"/>
</dbReference>
<evidence type="ECO:0000313" key="5">
    <source>
        <dbReference type="EMBL" id="QHT74009.1"/>
    </source>
</evidence>
<dbReference type="GO" id="GO:0006400">
    <property type="term" value="P:tRNA modification"/>
    <property type="evidence" value="ECO:0007669"/>
    <property type="project" value="TreeGrafter"/>
</dbReference>
<accession>A0A6C0H0P2</accession>
<sequence>MIITEYKPVGITCGQLIKKYKNERIAYVGRLDPMAHGLINILTDDDVSLMEIYMRKNKTYKFKFIMSVNTDTDDILGIHSLDDKQKYIQLIDIINYINNFPDKYKQKYHIFSSYKPNKKNKDNKRKALWWWTVNGYTIDNIPERDVKIYKKKIVNIEKKTGIDIKYEFFDKLCRIEDDKFRKGETLKQWSEYEFDDFYDVFTCEFSVSSGFYIRQFVKDMSDKLKVKLIVIDIERTSIE</sequence>
<dbReference type="AlphaFoldDB" id="A0A6C0H0P2"/>
<keyword evidence="2" id="KW-0819">tRNA processing</keyword>
<protein>
    <recommendedName>
        <fullName evidence="1">tRNA pseudouridine(55) synthase</fullName>
        <ecNumber evidence="1">5.4.99.25</ecNumber>
    </recommendedName>
</protein>
<organism evidence="5">
    <name type="scientific">viral metagenome</name>
    <dbReference type="NCBI Taxonomy" id="1070528"/>
    <lineage>
        <taxon>unclassified sequences</taxon>
        <taxon>metagenomes</taxon>
        <taxon>organismal metagenomes</taxon>
    </lineage>
</organism>
<dbReference type="InterPro" id="IPR002501">
    <property type="entry name" value="PsdUridine_synth_N"/>
</dbReference>
<name>A0A6C0H0P2_9ZZZZ</name>
<evidence type="ECO:0000256" key="1">
    <source>
        <dbReference type="ARBA" id="ARBA00012787"/>
    </source>
</evidence>
<dbReference type="GO" id="GO:0160148">
    <property type="term" value="F:tRNA pseudouridine(55) synthase activity"/>
    <property type="evidence" value="ECO:0007669"/>
    <property type="project" value="UniProtKB-EC"/>
</dbReference>
<dbReference type="Gene3D" id="3.30.2350.10">
    <property type="entry name" value="Pseudouridine synthase"/>
    <property type="match status" value="1"/>
</dbReference>
<dbReference type="InterPro" id="IPR014780">
    <property type="entry name" value="tRNA_psdUridine_synth_TruB"/>
</dbReference>
<dbReference type="PANTHER" id="PTHR13767">
    <property type="entry name" value="TRNA-PSEUDOURIDINE SYNTHASE"/>
    <property type="match status" value="1"/>
</dbReference>
<dbReference type="PANTHER" id="PTHR13767:SF2">
    <property type="entry name" value="PSEUDOURIDYLATE SYNTHASE TRUB1"/>
    <property type="match status" value="1"/>
</dbReference>
<feature type="domain" description="Pseudouridine synthase II N-terminal" evidence="4">
    <location>
        <begin position="19"/>
        <end position="159"/>
    </location>
</feature>
<dbReference type="SUPFAM" id="SSF55120">
    <property type="entry name" value="Pseudouridine synthase"/>
    <property type="match status" value="1"/>
</dbReference>
<keyword evidence="3" id="KW-0413">Isomerase</keyword>
<evidence type="ECO:0000256" key="3">
    <source>
        <dbReference type="ARBA" id="ARBA00023235"/>
    </source>
</evidence>
<evidence type="ECO:0000256" key="2">
    <source>
        <dbReference type="ARBA" id="ARBA00022694"/>
    </source>
</evidence>
<reference evidence="5" key="1">
    <citation type="journal article" date="2020" name="Nature">
        <title>Giant virus diversity and host interactions through global metagenomics.</title>
        <authorList>
            <person name="Schulz F."/>
            <person name="Roux S."/>
            <person name="Paez-Espino D."/>
            <person name="Jungbluth S."/>
            <person name="Walsh D.A."/>
            <person name="Denef V.J."/>
            <person name="McMahon K.D."/>
            <person name="Konstantinidis K.T."/>
            <person name="Eloe-Fadrosh E.A."/>
            <person name="Kyrpides N.C."/>
            <person name="Woyke T."/>
        </authorList>
    </citation>
    <scope>NUCLEOTIDE SEQUENCE</scope>
    <source>
        <strain evidence="5">GVMAG-M-3300023179-4</strain>
    </source>
</reference>
<dbReference type="GO" id="GO:1990481">
    <property type="term" value="P:mRNA pseudouridine synthesis"/>
    <property type="evidence" value="ECO:0007669"/>
    <property type="project" value="TreeGrafter"/>
</dbReference>
<proteinExistence type="predicted"/>
<dbReference type="EC" id="5.4.99.25" evidence="1"/>
<dbReference type="GO" id="GO:0003723">
    <property type="term" value="F:RNA binding"/>
    <property type="evidence" value="ECO:0007669"/>
    <property type="project" value="InterPro"/>
</dbReference>
<evidence type="ECO:0000259" key="4">
    <source>
        <dbReference type="Pfam" id="PF01509"/>
    </source>
</evidence>
<dbReference type="EMBL" id="MN739835">
    <property type="protein sequence ID" value="QHT74009.1"/>
    <property type="molecule type" value="Genomic_DNA"/>
</dbReference>
<dbReference type="InterPro" id="IPR020103">
    <property type="entry name" value="PsdUridine_synth_cat_dom_sf"/>
</dbReference>